<feature type="transmembrane region" description="Helical" evidence="2">
    <location>
        <begin position="544"/>
        <end position="567"/>
    </location>
</feature>
<reference evidence="3 4" key="1">
    <citation type="submission" date="2024-10" db="EMBL/GenBank/DDBJ databases">
        <title>Updated reference genomes for cyclostephanoid diatoms.</title>
        <authorList>
            <person name="Roberts W.R."/>
            <person name="Alverson A.J."/>
        </authorList>
    </citation>
    <scope>NUCLEOTIDE SEQUENCE [LARGE SCALE GENOMIC DNA]</scope>
    <source>
        <strain evidence="3 4">AJA276-08</strain>
    </source>
</reference>
<dbReference type="AlphaFoldDB" id="A0ABD3P349"/>
<evidence type="ECO:0000313" key="3">
    <source>
        <dbReference type="EMBL" id="KAL3782183.1"/>
    </source>
</evidence>
<keyword evidence="2" id="KW-0812">Transmembrane</keyword>
<proteinExistence type="predicted"/>
<keyword evidence="4" id="KW-1185">Reference proteome</keyword>
<dbReference type="Proteomes" id="UP001530315">
    <property type="component" value="Unassembled WGS sequence"/>
</dbReference>
<accession>A0ABD3P349</accession>
<keyword evidence="2" id="KW-0472">Membrane</keyword>
<evidence type="ECO:0000256" key="1">
    <source>
        <dbReference type="SAM" id="Coils"/>
    </source>
</evidence>
<protein>
    <submittedName>
        <fullName evidence="3">Uncharacterized protein</fullName>
    </submittedName>
</protein>
<dbReference type="EMBL" id="JALLAZ020001029">
    <property type="protein sequence ID" value="KAL3782183.1"/>
    <property type="molecule type" value="Genomic_DNA"/>
</dbReference>
<feature type="transmembrane region" description="Helical" evidence="2">
    <location>
        <begin position="418"/>
        <end position="436"/>
    </location>
</feature>
<name>A0ABD3P349_9STRA</name>
<feature type="transmembrane region" description="Helical" evidence="2">
    <location>
        <begin position="456"/>
        <end position="472"/>
    </location>
</feature>
<comment type="caution">
    <text evidence="3">The sequence shown here is derived from an EMBL/GenBank/DDBJ whole genome shotgun (WGS) entry which is preliminary data.</text>
</comment>
<organism evidence="3 4">
    <name type="scientific">Stephanodiscus triporus</name>
    <dbReference type="NCBI Taxonomy" id="2934178"/>
    <lineage>
        <taxon>Eukaryota</taxon>
        <taxon>Sar</taxon>
        <taxon>Stramenopiles</taxon>
        <taxon>Ochrophyta</taxon>
        <taxon>Bacillariophyta</taxon>
        <taxon>Coscinodiscophyceae</taxon>
        <taxon>Thalassiosirophycidae</taxon>
        <taxon>Stephanodiscales</taxon>
        <taxon>Stephanodiscaceae</taxon>
        <taxon>Stephanodiscus</taxon>
    </lineage>
</organism>
<gene>
    <name evidence="3" type="ORF">ACHAW5_004595</name>
</gene>
<feature type="transmembrane region" description="Helical" evidence="2">
    <location>
        <begin position="370"/>
        <end position="389"/>
    </location>
</feature>
<evidence type="ECO:0000313" key="4">
    <source>
        <dbReference type="Proteomes" id="UP001530315"/>
    </source>
</evidence>
<keyword evidence="2" id="KW-1133">Transmembrane helix</keyword>
<feature type="coiled-coil region" evidence="1">
    <location>
        <begin position="51"/>
        <end position="109"/>
    </location>
</feature>
<keyword evidence="1" id="KW-0175">Coiled coil</keyword>
<feature type="transmembrane region" description="Helical" evidence="2">
    <location>
        <begin position="573"/>
        <end position="594"/>
    </location>
</feature>
<evidence type="ECO:0000256" key="2">
    <source>
        <dbReference type="SAM" id="Phobius"/>
    </source>
</evidence>
<feature type="coiled-coil region" evidence="1">
    <location>
        <begin position="319"/>
        <end position="346"/>
    </location>
</feature>
<sequence>MTAPWKTDYAAEGVVNLMGGVDLAGVVEPHMMMNLMGGVERVEGGRLATEAEAAREEVERVDGVRVAAEAEKVREEAEHVEREKLATEVEATREEVESVDGERAVAEAEAIHASTALIGIEEKILEQGSVLEGGRADLKEAEEKKCAIYEDLKGVLFDTFQKDNGRIEVYRAGLDDEGGGMREEIASLNQLIPETAKHAQGKRFEVKLDGDMAAEGAVNLMGGVDLAGVVEPHVMKLVKDYESKTAEEKWRLTVVKELIKTTEISREKTMKDIEVTPNHVPSDFTPSRSIRLFISNRRSLLFFIHHSSQAIKNRVISCNEESKATNERFEADIQAKQRHLELLNNRISSLNDPTGVELWTIERGNLVGHFVPASFFFGFGCFFLVLTLTRCRELQAKASKDAERLWFVDVHVPEHSAVLLRSGVILVICTTAGAILEAGGGEKDGLGLFYELAHEVMYLSAFFTGMVCCLEARIRLIANSHRCALSFTFLMQYLLWYEHSLMLVEDPLACRVHSIQAQISLLASVMFGYSAYEPRSMFAYVASWSVMVWNATWMLTAGLMTCCVTITRRNLAAVMVLEALLIVILVVACAACFLDQTPHHRVDNRSVGVNAKQYITVSSDENGHLPEMTAIC</sequence>